<dbReference type="PANTHER" id="PTHR10799">
    <property type="entry name" value="SNF2/RAD54 HELICASE FAMILY"/>
    <property type="match status" value="1"/>
</dbReference>
<keyword evidence="6" id="KW-0547">Nucleotide-binding</keyword>
<dbReference type="InterPro" id="IPR049730">
    <property type="entry name" value="SNF2/RAD54-like_C"/>
</dbReference>
<accession>A0A6J4H724</accession>
<feature type="domain" description="Helicase C-terminal" evidence="5">
    <location>
        <begin position="873"/>
        <end position="1022"/>
    </location>
</feature>
<dbReference type="Gene3D" id="3.40.50.10810">
    <property type="entry name" value="Tandem AAA-ATPase domain"/>
    <property type="match status" value="1"/>
</dbReference>
<evidence type="ECO:0000259" key="4">
    <source>
        <dbReference type="PROSITE" id="PS51192"/>
    </source>
</evidence>
<keyword evidence="2" id="KW-0863">Zinc-finger</keyword>
<name>A0A6J4H724_9BACT</name>
<dbReference type="EMBL" id="CADCTA010000013">
    <property type="protein sequence ID" value="CAA9214872.1"/>
    <property type="molecule type" value="Genomic_DNA"/>
</dbReference>
<dbReference type="Pfam" id="PF00271">
    <property type="entry name" value="Helicase_C"/>
    <property type="match status" value="1"/>
</dbReference>
<dbReference type="SUPFAM" id="SSF52540">
    <property type="entry name" value="P-loop containing nucleoside triphosphate hydrolases"/>
    <property type="match status" value="2"/>
</dbReference>
<protein>
    <submittedName>
        <fullName evidence="6">COG0553: Superfamily II DNA/RNA helicases, SNF2 family</fullName>
    </submittedName>
</protein>
<dbReference type="Pfam" id="PF00176">
    <property type="entry name" value="SNF2-rel_dom"/>
    <property type="match status" value="1"/>
</dbReference>
<feature type="domain" description="Helicase ATP-binding" evidence="4">
    <location>
        <begin position="590"/>
        <end position="746"/>
    </location>
</feature>
<dbReference type="InterPro" id="IPR001650">
    <property type="entry name" value="Helicase_C-like"/>
</dbReference>
<dbReference type="CDD" id="cd18012">
    <property type="entry name" value="DEXQc_arch_SWI2_SNF2"/>
    <property type="match status" value="1"/>
</dbReference>
<dbReference type="SMART" id="SM00487">
    <property type="entry name" value="DEXDc"/>
    <property type="match status" value="1"/>
</dbReference>
<dbReference type="Gene3D" id="3.40.50.300">
    <property type="entry name" value="P-loop containing nucleotide triphosphate hydrolases"/>
    <property type="match status" value="1"/>
</dbReference>
<feature type="domain" description="SWIM-type" evidence="3">
    <location>
        <begin position="53"/>
        <end position="92"/>
    </location>
</feature>
<dbReference type="CDD" id="cd18793">
    <property type="entry name" value="SF2_C_SNF"/>
    <property type="match status" value="1"/>
</dbReference>
<dbReference type="SMART" id="SM00490">
    <property type="entry name" value="HELICc"/>
    <property type="match status" value="1"/>
</dbReference>
<dbReference type="Pfam" id="PF08455">
    <property type="entry name" value="SNF2_assoc"/>
    <property type="match status" value="1"/>
</dbReference>
<dbReference type="PROSITE" id="PS51194">
    <property type="entry name" value="HELICASE_CTER"/>
    <property type="match status" value="1"/>
</dbReference>
<dbReference type="GO" id="GO:0016787">
    <property type="term" value="F:hydrolase activity"/>
    <property type="evidence" value="ECO:0007669"/>
    <property type="project" value="UniProtKB-KW"/>
</dbReference>
<evidence type="ECO:0000313" key="6">
    <source>
        <dbReference type="EMBL" id="CAA9214872.1"/>
    </source>
</evidence>
<evidence type="ECO:0000256" key="2">
    <source>
        <dbReference type="PROSITE-ProRule" id="PRU00325"/>
    </source>
</evidence>
<dbReference type="InterPro" id="IPR038718">
    <property type="entry name" value="SNF2-like_sf"/>
</dbReference>
<evidence type="ECO:0000256" key="1">
    <source>
        <dbReference type="ARBA" id="ARBA00022801"/>
    </source>
</evidence>
<evidence type="ECO:0000259" key="3">
    <source>
        <dbReference type="PROSITE" id="PS50966"/>
    </source>
</evidence>
<dbReference type="PROSITE" id="PS50966">
    <property type="entry name" value="ZF_SWIM"/>
    <property type="match status" value="1"/>
</dbReference>
<reference evidence="6" key="1">
    <citation type="submission" date="2020-02" db="EMBL/GenBank/DDBJ databases">
        <authorList>
            <person name="Meier V. D."/>
        </authorList>
    </citation>
    <scope>NUCLEOTIDE SEQUENCE</scope>
    <source>
        <strain evidence="6">AVDCRST_MAG42</strain>
    </source>
</reference>
<keyword evidence="6" id="KW-0347">Helicase</keyword>
<evidence type="ECO:0000259" key="5">
    <source>
        <dbReference type="PROSITE" id="PS51194"/>
    </source>
</evidence>
<keyword evidence="6" id="KW-0067">ATP-binding</keyword>
<keyword evidence="2" id="KW-0479">Metal-binding</keyword>
<proteinExistence type="predicted"/>
<dbReference type="InterPro" id="IPR014001">
    <property type="entry name" value="Helicase_ATP-bd"/>
</dbReference>
<dbReference type="GO" id="GO:0004386">
    <property type="term" value="F:helicase activity"/>
    <property type="evidence" value="ECO:0007669"/>
    <property type="project" value="UniProtKB-KW"/>
</dbReference>
<dbReference type="InterPro" id="IPR000330">
    <property type="entry name" value="SNF2_N"/>
</dbReference>
<dbReference type="GO" id="GO:0005524">
    <property type="term" value="F:ATP binding"/>
    <property type="evidence" value="ECO:0007669"/>
    <property type="project" value="InterPro"/>
</dbReference>
<dbReference type="InterPro" id="IPR007527">
    <property type="entry name" value="Znf_SWIM"/>
</dbReference>
<sequence>MSAVPVTEKLLSTAAGWQAMKAARDLLKAGRVAEASYEPPLLAGYVREGAKNYRSGLRIKNAIDVENLCSCWEARSAGKICAHSVAVGLAYLHPPPAPVAAAAPPAPVEETTHQRFVPGGTAGATPAALHIILPPNFTVAWQKGQAMIVVEAETSGRRAPVSTLRKTATFACDAADLALVEGLRGIPAIFASGMATLARDAFLRLLPSLQNHPRVTFGKATRVTVSSTALRPELLVESRRDGGISVQANLPANALLLWNATDAWLLRNNEFTRCGEALPAGSTHLIERPLVLDAERALHFLAYDLPRLRDAFDVRAGEGIRLPEIATATPPFELRLAGTLNSITAELLCTYGNRVPIKALANAQDQFVFRDPENADRVLMRNIAAENAAITRLEQIGFARTDAGGFVLHGQPEVVRFFAGAYPRLQRDWKVTLTAQVEKWSGEIERVTPKLEIVGSGQDWFEVRYSLTTPGGQEFSSADIQRLLRSGQSQTRLKNGRLAVIDTAGLEDFEQVIRDCDPAQTQPGLYRINRAHAAFVEETARELGSAIADRREALKKFITGHAAPPDAQAKLGTLAQTLREYQLTGFEWLTRLAANNLGGILADEMGLGKTVQTLAFLRAHQGAAPALIVCPTSLVTNWENEARKFTPELKTLVLEGPDRAKLFRQIAAVDIVITSYALLRRDIEELREFQFSTAVLDEAQHIKNPETQNAQSAYALRATHRFVLTGTPMENSVRDLWSIMNFALPGYLGTRADFRERYELPLGRGAAPDVQRRLSRRLQPFLLRRRKRDVAKDLPEKLEQVLPCTLTNAQRGAYDALLREIQQGLGSSSKNTNAGVQRMKMLTGLLRLRQVCCDLRLVGLEKDEGQTSAKLDLLDELLEEAIDGEHRVLIFSQFVSMLHLVRERLEAREIPFCYLDGSTKERQQVVDRFQNNADIPVFLISLKAGGVGLNLSAADTVVHFDPWWNPAVEAQATDRAHRIGQTRVVTAYKLITRDTVEEKILRLQEKKRAAIDAAIDSEEPLMTGLTTEELEELLA</sequence>
<gene>
    <name evidence="6" type="ORF">AVDCRST_MAG42-160</name>
</gene>
<dbReference type="InterPro" id="IPR013663">
    <property type="entry name" value="Helicase_SWF/SNF/SWI_bac"/>
</dbReference>
<keyword evidence="1" id="KW-0378">Hydrolase</keyword>
<dbReference type="PROSITE" id="PS51192">
    <property type="entry name" value="HELICASE_ATP_BIND_1"/>
    <property type="match status" value="1"/>
</dbReference>
<organism evidence="6">
    <name type="scientific">uncultured Chthoniobacterales bacterium</name>
    <dbReference type="NCBI Taxonomy" id="1836801"/>
    <lineage>
        <taxon>Bacteria</taxon>
        <taxon>Pseudomonadati</taxon>
        <taxon>Verrucomicrobiota</taxon>
        <taxon>Spartobacteria</taxon>
        <taxon>Chthoniobacterales</taxon>
        <taxon>environmental samples</taxon>
    </lineage>
</organism>
<keyword evidence="2" id="KW-0862">Zinc</keyword>
<dbReference type="AlphaFoldDB" id="A0A6J4H724"/>
<dbReference type="GO" id="GO:0008270">
    <property type="term" value="F:zinc ion binding"/>
    <property type="evidence" value="ECO:0007669"/>
    <property type="project" value="UniProtKB-KW"/>
</dbReference>
<dbReference type="InterPro" id="IPR027417">
    <property type="entry name" value="P-loop_NTPase"/>
</dbReference>